<gene>
    <name evidence="1" type="ORF">FA95DRAFT_607452</name>
</gene>
<dbReference type="EMBL" id="MU276077">
    <property type="protein sequence ID" value="KAI0042237.1"/>
    <property type="molecule type" value="Genomic_DNA"/>
</dbReference>
<accession>A0ACB8REB9</accession>
<keyword evidence="2" id="KW-1185">Reference proteome</keyword>
<organism evidence="1 2">
    <name type="scientific">Auriscalpium vulgare</name>
    <dbReference type="NCBI Taxonomy" id="40419"/>
    <lineage>
        <taxon>Eukaryota</taxon>
        <taxon>Fungi</taxon>
        <taxon>Dikarya</taxon>
        <taxon>Basidiomycota</taxon>
        <taxon>Agaricomycotina</taxon>
        <taxon>Agaricomycetes</taxon>
        <taxon>Russulales</taxon>
        <taxon>Auriscalpiaceae</taxon>
        <taxon>Auriscalpium</taxon>
    </lineage>
</organism>
<evidence type="ECO:0000313" key="2">
    <source>
        <dbReference type="Proteomes" id="UP000814033"/>
    </source>
</evidence>
<sequence length="146" mass="16741">MSNSQRRAATRRGAEARGLDLDLRAKGERCGAHVVRPPPDPTAIPSPNPTCTRTTQHPGHTVHAGVQRRRSNDPARQVPLRPRQVLCPMRRQRRAPPLPSAAQFFDPRRPGRRSTTLKTYRREIETSQTSRKFLRRWPNRHGYSRS</sequence>
<dbReference type="Proteomes" id="UP000814033">
    <property type="component" value="Unassembled WGS sequence"/>
</dbReference>
<comment type="caution">
    <text evidence="1">The sequence shown here is derived from an EMBL/GenBank/DDBJ whole genome shotgun (WGS) entry which is preliminary data.</text>
</comment>
<reference evidence="1" key="2">
    <citation type="journal article" date="2022" name="New Phytol.">
        <title>Evolutionary transition to the ectomycorrhizal habit in the genomes of a hyperdiverse lineage of mushroom-forming fungi.</title>
        <authorList>
            <person name="Looney B."/>
            <person name="Miyauchi S."/>
            <person name="Morin E."/>
            <person name="Drula E."/>
            <person name="Courty P.E."/>
            <person name="Kohler A."/>
            <person name="Kuo A."/>
            <person name="LaButti K."/>
            <person name="Pangilinan J."/>
            <person name="Lipzen A."/>
            <person name="Riley R."/>
            <person name="Andreopoulos W."/>
            <person name="He G."/>
            <person name="Johnson J."/>
            <person name="Nolan M."/>
            <person name="Tritt A."/>
            <person name="Barry K.W."/>
            <person name="Grigoriev I.V."/>
            <person name="Nagy L.G."/>
            <person name="Hibbett D."/>
            <person name="Henrissat B."/>
            <person name="Matheny P.B."/>
            <person name="Labbe J."/>
            <person name="Martin F.M."/>
        </authorList>
    </citation>
    <scope>NUCLEOTIDE SEQUENCE</scope>
    <source>
        <strain evidence="1">FP105234-sp</strain>
    </source>
</reference>
<evidence type="ECO:0000313" key="1">
    <source>
        <dbReference type="EMBL" id="KAI0042237.1"/>
    </source>
</evidence>
<reference evidence="1" key="1">
    <citation type="submission" date="2021-02" db="EMBL/GenBank/DDBJ databases">
        <authorList>
            <consortium name="DOE Joint Genome Institute"/>
            <person name="Ahrendt S."/>
            <person name="Looney B.P."/>
            <person name="Miyauchi S."/>
            <person name="Morin E."/>
            <person name="Drula E."/>
            <person name="Courty P.E."/>
            <person name="Chicoki N."/>
            <person name="Fauchery L."/>
            <person name="Kohler A."/>
            <person name="Kuo A."/>
            <person name="Labutti K."/>
            <person name="Pangilinan J."/>
            <person name="Lipzen A."/>
            <person name="Riley R."/>
            <person name="Andreopoulos W."/>
            <person name="He G."/>
            <person name="Johnson J."/>
            <person name="Barry K.W."/>
            <person name="Grigoriev I.V."/>
            <person name="Nagy L."/>
            <person name="Hibbett D."/>
            <person name="Henrissat B."/>
            <person name="Matheny P.B."/>
            <person name="Labbe J."/>
            <person name="Martin F."/>
        </authorList>
    </citation>
    <scope>NUCLEOTIDE SEQUENCE</scope>
    <source>
        <strain evidence="1">FP105234-sp</strain>
    </source>
</reference>
<protein>
    <submittedName>
        <fullName evidence="1">Uncharacterized protein</fullName>
    </submittedName>
</protein>
<name>A0ACB8REB9_9AGAM</name>
<proteinExistence type="predicted"/>